<dbReference type="GO" id="GO:0006904">
    <property type="term" value="P:vesicle docking involved in exocytosis"/>
    <property type="evidence" value="ECO:0007669"/>
    <property type="project" value="InterPro"/>
</dbReference>
<evidence type="ECO:0000256" key="4">
    <source>
        <dbReference type="SAM" id="MobiDB-lite"/>
    </source>
</evidence>
<protein>
    <recommendedName>
        <fullName evidence="3">Exocyst complex component Sec8</fullName>
    </recommendedName>
</protein>
<proteinExistence type="inferred from homology"/>
<dbReference type="EMBL" id="PRFA01000043">
    <property type="protein sequence ID" value="PWU91448.1"/>
    <property type="molecule type" value="Genomic_DNA"/>
</dbReference>
<feature type="region of interest" description="Disordered" evidence="4">
    <location>
        <begin position="1470"/>
        <end position="1556"/>
    </location>
</feature>
<evidence type="ECO:0000256" key="1">
    <source>
        <dbReference type="ARBA" id="ARBA00022448"/>
    </source>
</evidence>
<dbReference type="VEuPathDB" id="TriTrypDB:C4B63_43g164"/>
<dbReference type="VEuPathDB" id="TriTrypDB:BCY84_11552"/>
<dbReference type="GO" id="GO:0006612">
    <property type="term" value="P:protein targeting to membrane"/>
    <property type="evidence" value="ECO:0007669"/>
    <property type="project" value="UniProtKB-UniRule"/>
</dbReference>
<dbReference type="VEuPathDB" id="TriTrypDB:TcYC6_0023160"/>
<dbReference type="VEuPathDB" id="TriTrypDB:TcBrA4_0045440"/>
<sequence length="1556" mass="173911">MAWRYSGVAGNGTFGPSPASPFSTASMHNNGHDNGNTGFAVGSGALFSGASANILGAGAFLRSNALSSFGTQKQELDEELRSKGEDSTVESEGRWPRREGNGSLAIADAPPVFGRSQAPTRSIAGALMSNLARKGDILSVADASEAGVVLADKGRTVQGSSKTELLAKKLFYHLPNVREDDHDDDEYEEDGDARHVDREFVRGANFLFSQVDPELLLEKFVPFERGVEIIANEGGTEATATEIDERLAPYYDLQEDIDVMLGRYIEAHHDEFNEAVAGFSKMVLAISGSDEMLARLKQQLTMAAASFDNLAEQLQVLRMRAAKALLMAESLKRLEASLSCESEVKQLTANHHYLAAVKLLRQHKARLEMPEVANIRATQMLRDYVNGTLENMHVTVVENLMSCVFRQGKLYEADAQLVGHMLVDGASEKTVGTIDALVALHEKSHYSDIKADKTTLSFSDVINSIDDDPYENDGDDVTRNYLRFIPLCVKTLQELGKLNCCYETFFSKATRSIEQTIAHFFRLYGAWRQRAVKSTSIAGSLDAATVRVMKLQAEGLASPTVSYDEAIALIQQPELIAMLNALFVQIEKIVRNADYLIKVILVSYFPFLSSCLMKPGGFYPDTTYHDWDFSQTPLQNPDELREILTAALSTTLSNYGAQQKDDGNNAEMVALKRLLVKLDVDSTFARLTALLGRSVCLHDVLDLIDAATEAVIRENPGDSEEEVMVCRKSLSTLTTNMVLEAFRRDVREMHSQWDLQVLSSQLSYYIELIFRVLCDAKELEEDFGDEVALKPFLKHRNLVGRVHRTAELMSSGAAAAADTFFSLEKLLSTQDTSGLLAMMEQTGYVSFSIVAAVKYAQRELRCADEGNRKQSRDRSMPASGNFVYSWRSGNTLLLQQAMTLKNWFVFTPMNILTCHESVRQFYRRCAVRAPRFVEASREEIKNSLFHFLQKTYIPSLYVFHLQQLRKLFADMSEAESFTDEASAGEGNVRKSPVRSPSSLLLPIEPLVHHQKVQQEGIKWPIVTLRHGGENGYPILTCVHYVGQVLQKLAHICRTLPDKLAEAIQQNVTETLLSELTIVLKKKFYLISHQTLYHCLLHTDFEEAFAGRPSARWQALSEETRLWDAHNAVDADLFRYYAFNNERRTSGHQYNHVSHDFLGFDVMENSKEGNESGVDASIGAIPPAEIALKGSGVVVALAMLCYSMEWLCDVVLQTVWQNGWHYGISTDCLVPGTVFFQRHDRWSTSLAATKTSDSTRWTRLGGIMRQMYTISQVCLFYLSLEARFAAFQYIPQLRDESYNIVATTRSPDTFVQAYNRRIINFFALLKLHLSEKKLKYVGITVAKPLSELILVEIAHLRDKAISHAGLARLRANLLSIETALQLILPTDDDVRGAVKHYFLRPATFLRHLPNKDVANDLITSGDYKHFSMHEMEELIRLVFRREASDEFVTAQIQLLRVKLKSVAPAVATPEMAPSASLTDENLLPAEHNPQQSERSEESEEEETEEEGEEEESDAVLQPGGRGPSRHVDPTTKMATSPSTDSQNLVFPTGPKPAVTRH</sequence>
<organism evidence="6 7">
    <name type="scientific">Trypanosoma cruzi</name>
    <dbReference type="NCBI Taxonomy" id="5693"/>
    <lineage>
        <taxon>Eukaryota</taxon>
        <taxon>Discoba</taxon>
        <taxon>Euglenozoa</taxon>
        <taxon>Kinetoplastea</taxon>
        <taxon>Metakinetoplastina</taxon>
        <taxon>Trypanosomatida</taxon>
        <taxon>Trypanosomatidae</taxon>
        <taxon>Trypanosoma</taxon>
        <taxon>Schizotrypanum</taxon>
    </lineage>
</organism>
<evidence type="ECO:0000256" key="3">
    <source>
        <dbReference type="RuleBase" id="RU367079"/>
    </source>
</evidence>
<dbReference type="GO" id="GO:0090522">
    <property type="term" value="P:vesicle tethering involved in exocytosis"/>
    <property type="evidence" value="ECO:0007669"/>
    <property type="project" value="UniProtKB-UniRule"/>
</dbReference>
<evidence type="ECO:0000256" key="2">
    <source>
        <dbReference type="ARBA" id="ARBA00022483"/>
    </source>
</evidence>
<dbReference type="GO" id="GO:0015031">
    <property type="term" value="P:protein transport"/>
    <property type="evidence" value="ECO:0007669"/>
    <property type="project" value="UniProtKB-KW"/>
</dbReference>
<dbReference type="VEuPathDB" id="TriTrypDB:ECC02_002086"/>
<keyword evidence="1 3" id="KW-0813">Transport</keyword>
<feature type="compositionally biased region" description="Acidic residues" evidence="4">
    <location>
        <begin position="1495"/>
        <end position="1512"/>
    </location>
</feature>
<dbReference type="VEuPathDB" id="TriTrypDB:TcCLB.511137.20"/>
<dbReference type="VEuPathDB" id="TriTrypDB:TcG_04896"/>
<dbReference type="VEuPathDB" id="TriTrypDB:TcCL_NonESM03043"/>
<feature type="domain" description="Exocyst complex component Sec8 N-terminal" evidence="5">
    <location>
        <begin position="245"/>
        <end position="345"/>
    </location>
</feature>
<keyword evidence="2 3" id="KW-0268">Exocytosis</keyword>
<dbReference type="Proteomes" id="UP000246121">
    <property type="component" value="Unassembled WGS sequence"/>
</dbReference>
<feature type="region of interest" description="Disordered" evidence="4">
    <location>
        <begin position="76"/>
        <end position="111"/>
    </location>
</feature>
<evidence type="ECO:0000259" key="5">
    <source>
        <dbReference type="Pfam" id="PF04048"/>
    </source>
</evidence>
<comment type="caution">
    <text evidence="6">The sequence shown here is derived from an EMBL/GenBank/DDBJ whole genome shotgun (WGS) entry which is preliminary data.</text>
</comment>
<dbReference type="VEuPathDB" id="TriTrypDB:TcCLB.507073.10"/>
<evidence type="ECO:0000313" key="7">
    <source>
        <dbReference type="Proteomes" id="UP000246121"/>
    </source>
</evidence>
<keyword evidence="3" id="KW-0653">Protein transport</keyword>
<accession>A0A2V2V8R0</accession>
<dbReference type="Pfam" id="PF04048">
    <property type="entry name" value="Sec8_N"/>
    <property type="match status" value="1"/>
</dbReference>
<feature type="compositionally biased region" description="Polar residues" evidence="4">
    <location>
        <begin position="1531"/>
        <end position="1544"/>
    </location>
</feature>
<comment type="similarity">
    <text evidence="3">Belongs to the SEC8 family.</text>
</comment>
<dbReference type="PANTHER" id="PTHR14146">
    <property type="entry name" value="EXOCYST COMPLEX COMPONENT 4"/>
    <property type="match status" value="1"/>
</dbReference>
<dbReference type="InterPro" id="IPR039682">
    <property type="entry name" value="Sec8/EXOC4"/>
</dbReference>
<dbReference type="VEuPathDB" id="TriTrypDB:TCSYLVIO_009348"/>
<dbReference type="GO" id="GO:0000145">
    <property type="term" value="C:exocyst"/>
    <property type="evidence" value="ECO:0007669"/>
    <property type="project" value="UniProtKB-UniRule"/>
</dbReference>
<dbReference type="PANTHER" id="PTHR14146:SF0">
    <property type="entry name" value="EXOCYST COMPLEX COMPONENT 4"/>
    <property type="match status" value="1"/>
</dbReference>
<dbReference type="GO" id="GO:0006893">
    <property type="term" value="P:Golgi to plasma membrane transport"/>
    <property type="evidence" value="ECO:0007669"/>
    <property type="project" value="TreeGrafter"/>
</dbReference>
<dbReference type="VEuPathDB" id="TriTrypDB:TcCLB.508319.79"/>
<name>A0A2V2V8R0_TRYCR</name>
<dbReference type="VEuPathDB" id="TriTrypDB:Tc_MARK_5176"/>
<reference evidence="6 7" key="1">
    <citation type="journal article" date="2018" name="Microb. Genom.">
        <title>Expanding an expanded genome: long-read sequencing of Trypanosoma cruzi.</title>
        <authorList>
            <person name="Berna L."/>
            <person name="Rodriguez M."/>
            <person name="Chiribao M.L."/>
            <person name="Parodi-Talice A."/>
            <person name="Pita S."/>
            <person name="Rijo G."/>
            <person name="Alvarez-Valin F."/>
            <person name="Robello C."/>
        </authorList>
    </citation>
    <scope>NUCLEOTIDE SEQUENCE [LARGE SCALE GENOMIC DNA]</scope>
    <source>
        <strain evidence="6 7">Dm28c</strain>
    </source>
</reference>
<comment type="function">
    <text evidence="3">Component of the exocyst complex involved in the docking of exocytic vesicles with fusion sites on the plasma membrane.</text>
</comment>
<evidence type="ECO:0000313" key="6">
    <source>
        <dbReference type="EMBL" id="PWU91448.1"/>
    </source>
</evidence>
<feature type="compositionally biased region" description="Basic and acidic residues" evidence="4">
    <location>
        <begin position="79"/>
        <end position="100"/>
    </location>
</feature>
<dbReference type="VEuPathDB" id="TriTrypDB:TCDM_04198"/>
<dbReference type="VEuPathDB" id="TriTrypDB:TcCL_Unassigned06172"/>
<dbReference type="VEuPathDB" id="TriTrypDB:C3747_117g75"/>
<gene>
    <name evidence="6" type="ORF">C4B63_43g164</name>
</gene>
<dbReference type="InterPro" id="IPR007191">
    <property type="entry name" value="Sec8_exocyst_N"/>
</dbReference>